<dbReference type="Pfam" id="PF13469">
    <property type="entry name" value="Sulfotransfer_3"/>
    <property type="match status" value="1"/>
</dbReference>
<evidence type="ECO:0000313" key="2">
    <source>
        <dbReference type="Proteomes" id="UP001634394"/>
    </source>
</evidence>
<dbReference type="Gene3D" id="3.40.50.300">
    <property type="entry name" value="P-loop containing nucleotide triphosphate hydrolases"/>
    <property type="match status" value="1"/>
</dbReference>
<dbReference type="SUPFAM" id="SSF52540">
    <property type="entry name" value="P-loop containing nucleoside triphosphate hydrolases"/>
    <property type="match status" value="1"/>
</dbReference>
<gene>
    <name evidence="1" type="ORF">ACJMK2_027862</name>
</gene>
<organism evidence="1 2">
    <name type="scientific">Sinanodonta woodiana</name>
    <name type="common">Chinese pond mussel</name>
    <name type="synonym">Anodonta woodiana</name>
    <dbReference type="NCBI Taxonomy" id="1069815"/>
    <lineage>
        <taxon>Eukaryota</taxon>
        <taxon>Metazoa</taxon>
        <taxon>Spiralia</taxon>
        <taxon>Lophotrochozoa</taxon>
        <taxon>Mollusca</taxon>
        <taxon>Bivalvia</taxon>
        <taxon>Autobranchia</taxon>
        <taxon>Heteroconchia</taxon>
        <taxon>Palaeoheterodonta</taxon>
        <taxon>Unionida</taxon>
        <taxon>Unionoidea</taxon>
        <taxon>Unionidae</taxon>
        <taxon>Unioninae</taxon>
        <taxon>Sinanodonta</taxon>
    </lineage>
</organism>
<keyword evidence="2" id="KW-1185">Reference proteome</keyword>
<evidence type="ECO:0000313" key="1">
    <source>
        <dbReference type="EMBL" id="KAL3881417.1"/>
    </source>
</evidence>
<sequence>MRSGSTVTSHTLRDAKAGMFYWHEPLKPFAPYEFFRYNRKCMFRSPFCNVSEPSNFEIVNQLEHIYKCRTERLFPAVIESAIQLNKSGWTVCADPDHKRTSLLNALCMKAAHRVTKILRIGLDIGLTLMERTPNLKIVYLVRDPRGVLFSRIMTPWFPVFENDTKTLINNIVTHCDKMRTDLLKLEEIEYLYPDRIMTVYFDEIAEDHFKAMKKIYNFINLTYSIVDKVNMDKMFVDMRESNHKWRWSMNWTYVHWVDELCSDTYGRLGYKIIPSEDTLKKHVNTIMDTTFEKRI</sequence>
<dbReference type="PANTHER" id="PTHR10704:SF44">
    <property type="entry name" value="LD35051P-RELATED"/>
    <property type="match status" value="1"/>
</dbReference>
<reference evidence="1 2" key="1">
    <citation type="submission" date="2024-11" db="EMBL/GenBank/DDBJ databases">
        <title>Chromosome-level genome assembly of the freshwater bivalve Anodonta woodiana.</title>
        <authorList>
            <person name="Chen X."/>
        </authorList>
    </citation>
    <scope>NUCLEOTIDE SEQUENCE [LARGE SCALE GENOMIC DNA]</scope>
    <source>
        <strain evidence="1">MN2024</strain>
        <tissue evidence="1">Gills</tissue>
    </source>
</reference>
<name>A0ABD3X584_SINWO</name>
<protein>
    <recommendedName>
        <fullName evidence="3">Sulfotransferase</fullName>
    </recommendedName>
</protein>
<dbReference type="EMBL" id="JBJQND010000003">
    <property type="protein sequence ID" value="KAL3881417.1"/>
    <property type="molecule type" value="Genomic_DNA"/>
</dbReference>
<accession>A0ABD3X584</accession>
<dbReference type="PANTHER" id="PTHR10704">
    <property type="entry name" value="CARBOHYDRATE SULFOTRANSFERASE"/>
    <property type="match status" value="1"/>
</dbReference>
<dbReference type="AlphaFoldDB" id="A0ABD3X584"/>
<proteinExistence type="predicted"/>
<dbReference type="InterPro" id="IPR027417">
    <property type="entry name" value="P-loop_NTPase"/>
</dbReference>
<evidence type="ECO:0008006" key="3">
    <source>
        <dbReference type="Google" id="ProtNLM"/>
    </source>
</evidence>
<dbReference type="InterPro" id="IPR051135">
    <property type="entry name" value="Gal/GlcNAc/GalNAc_ST"/>
</dbReference>
<dbReference type="Proteomes" id="UP001634394">
    <property type="component" value="Unassembled WGS sequence"/>
</dbReference>
<comment type="caution">
    <text evidence="1">The sequence shown here is derived from an EMBL/GenBank/DDBJ whole genome shotgun (WGS) entry which is preliminary data.</text>
</comment>